<keyword evidence="2" id="KW-0547">Nucleotide-binding</keyword>
<keyword evidence="7" id="KW-1185">Reference proteome</keyword>
<evidence type="ECO:0000256" key="4">
    <source>
        <dbReference type="ARBA" id="ARBA00022917"/>
    </source>
</evidence>
<dbReference type="OrthoDB" id="439710at2759"/>
<dbReference type="GO" id="GO:0006418">
    <property type="term" value="P:tRNA aminoacylation for protein translation"/>
    <property type="evidence" value="ECO:0007669"/>
    <property type="project" value="InterPro"/>
</dbReference>
<protein>
    <recommendedName>
        <fullName evidence="5">Aminoacyl-tRNA synthetase class II (D/K/N) domain-containing protein</fullName>
    </recommendedName>
</protein>
<dbReference type="InterPro" id="IPR045864">
    <property type="entry name" value="aa-tRNA-synth_II/BPL/LPL"/>
</dbReference>
<dbReference type="EMBL" id="CAJPIZ010054712">
    <property type="protein sequence ID" value="CAG2123161.1"/>
    <property type="molecule type" value="Genomic_DNA"/>
</dbReference>
<feature type="non-terminal residue" evidence="6">
    <location>
        <position position="119"/>
    </location>
</feature>
<dbReference type="AlphaFoldDB" id="A0A7R9LZU6"/>
<evidence type="ECO:0000256" key="2">
    <source>
        <dbReference type="ARBA" id="ARBA00022741"/>
    </source>
</evidence>
<gene>
    <name evidence="6" type="ORF">OSB1V03_LOCUS23106</name>
</gene>
<evidence type="ECO:0000256" key="1">
    <source>
        <dbReference type="ARBA" id="ARBA00022598"/>
    </source>
</evidence>
<dbReference type="Gene3D" id="3.30.930.10">
    <property type="entry name" value="Bira Bifunctional Protein, Domain 2"/>
    <property type="match status" value="1"/>
</dbReference>
<evidence type="ECO:0000256" key="3">
    <source>
        <dbReference type="ARBA" id="ARBA00022840"/>
    </source>
</evidence>
<dbReference type="Gene3D" id="3.30.1360.30">
    <property type="entry name" value="GAD-like domain"/>
    <property type="match status" value="1"/>
</dbReference>
<dbReference type="EMBL" id="OC909287">
    <property type="protein sequence ID" value="CAD7650949.1"/>
    <property type="molecule type" value="Genomic_DNA"/>
</dbReference>
<feature type="non-terminal residue" evidence="6">
    <location>
        <position position="1"/>
    </location>
</feature>
<dbReference type="InterPro" id="IPR004115">
    <property type="entry name" value="GAD-like_sf"/>
</dbReference>
<keyword evidence="3" id="KW-0067">ATP-binding</keyword>
<dbReference type="GO" id="GO:0004812">
    <property type="term" value="F:aminoacyl-tRNA ligase activity"/>
    <property type="evidence" value="ECO:0007669"/>
    <property type="project" value="InterPro"/>
</dbReference>
<sequence>FVSLIVSLFQLDLEMSFTTPDAVMSLIEQLIQFCWPFTEENICIPFQRMSYSDAIQHYGTDKPDLRSDLRLKSIDLNQINGSSDKSCLTLVVSQQNSEVNQKLHNFMNSMEVTKRVMNF</sequence>
<dbReference type="SUPFAM" id="SSF55681">
    <property type="entry name" value="Class II aaRS and biotin synthetases"/>
    <property type="match status" value="1"/>
</dbReference>
<feature type="domain" description="Aminoacyl-tRNA synthetase class II (D/K/N)" evidence="5">
    <location>
        <begin position="10"/>
        <end position="81"/>
    </location>
</feature>
<evidence type="ECO:0000259" key="5">
    <source>
        <dbReference type="Pfam" id="PF00152"/>
    </source>
</evidence>
<proteinExistence type="predicted"/>
<name>A0A7R9LZU6_9ACAR</name>
<dbReference type="GO" id="GO:0005737">
    <property type="term" value="C:cytoplasm"/>
    <property type="evidence" value="ECO:0007669"/>
    <property type="project" value="InterPro"/>
</dbReference>
<evidence type="ECO:0000313" key="7">
    <source>
        <dbReference type="Proteomes" id="UP000759131"/>
    </source>
</evidence>
<keyword evidence="1" id="KW-0436">Ligase</keyword>
<dbReference type="Proteomes" id="UP000759131">
    <property type="component" value="Unassembled WGS sequence"/>
</dbReference>
<accession>A0A7R9LZU6</accession>
<dbReference type="InterPro" id="IPR004364">
    <property type="entry name" value="Aa-tRNA-synt_II"/>
</dbReference>
<organism evidence="6">
    <name type="scientific">Medioppia subpectinata</name>
    <dbReference type="NCBI Taxonomy" id="1979941"/>
    <lineage>
        <taxon>Eukaryota</taxon>
        <taxon>Metazoa</taxon>
        <taxon>Ecdysozoa</taxon>
        <taxon>Arthropoda</taxon>
        <taxon>Chelicerata</taxon>
        <taxon>Arachnida</taxon>
        <taxon>Acari</taxon>
        <taxon>Acariformes</taxon>
        <taxon>Sarcoptiformes</taxon>
        <taxon>Oribatida</taxon>
        <taxon>Brachypylina</taxon>
        <taxon>Oppioidea</taxon>
        <taxon>Oppiidae</taxon>
        <taxon>Medioppia</taxon>
    </lineage>
</organism>
<keyword evidence="4" id="KW-0648">Protein biosynthesis</keyword>
<reference evidence="6" key="1">
    <citation type="submission" date="2020-11" db="EMBL/GenBank/DDBJ databases">
        <authorList>
            <person name="Tran Van P."/>
        </authorList>
    </citation>
    <scope>NUCLEOTIDE SEQUENCE</scope>
</reference>
<evidence type="ECO:0000313" key="6">
    <source>
        <dbReference type="EMBL" id="CAD7650949.1"/>
    </source>
</evidence>
<dbReference type="Pfam" id="PF00152">
    <property type="entry name" value="tRNA-synt_2"/>
    <property type="match status" value="1"/>
</dbReference>
<dbReference type="GO" id="GO:0005524">
    <property type="term" value="F:ATP binding"/>
    <property type="evidence" value="ECO:0007669"/>
    <property type="project" value="UniProtKB-KW"/>
</dbReference>